<name>E8WY18_GRATM</name>
<dbReference type="InterPro" id="IPR010037">
    <property type="entry name" value="FkbH_domain"/>
</dbReference>
<dbReference type="Gene3D" id="3.40.50.1110">
    <property type="entry name" value="SGNH hydrolase"/>
    <property type="match status" value="1"/>
</dbReference>
<dbReference type="Proteomes" id="UP000000343">
    <property type="component" value="Chromosome"/>
</dbReference>
<gene>
    <name evidence="2" type="ordered locus">AciX9_0485</name>
</gene>
<dbReference type="InterPro" id="IPR036412">
    <property type="entry name" value="HAD-like_sf"/>
</dbReference>
<dbReference type="eggNOG" id="COG3882">
    <property type="taxonomic scope" value="Bacteria"/>
</dbReference>
<dbReference type="InterPro" id="IPR036514">
    <property type="entry name" value="SGNH_hydro_sf"/>
</dbReference>
<dbReference type="PaxDb" id="1198114-AciX9_0485"/>
<keyword evidence="3" id="KW-1185">Reference proteome</keyword>
<dbReference type="InterPro" id="IPR010033">
    <property type="entry name" value="HAD_SF_ppase_IIIC"/>
</dbReference>
<dbReference type="Gene3D" id="3.40.50.1000">
    <property type="entry name" value="HAD superfamily/HAD-like"/>
    <property type="match status" value="1"/>
</dbReference>
<dbReference type="NCBIfam" id="TIGR01686">
    <property type="entry name" value="FkbH"/>
    <property type="match status" value="1"/>
</dbReference>
<dbReference type="InterPro" id="IPR023214">
    <property type="entry name" value="HAD_sf"/>
</dbReference>
<feature type="domain" description="BF1531-like N-terminal" evidence="1">
    <location>
        <begin position="68"/>
        <end position="218"/>
    </location>
</feature>
<reference evidence="3" key="1">
    <citation type="submission" date="2011-01" db="EMBL/GenBank/DDBJ databases">
        <title>Complete sequence of chromosome of Acidobacterium sp. MP5ACTX9.</title>
        <authorList>
            <consortium name="US DOE Joint Genome Institute"/>
            <person name="Lucas S."/>
            <person name="Copeland A."/>
            <person name="Lapidus A."/>
            <person name="Cheng J.-F."/>
            <person name="Goodwin L."/>
            <person name="Pitluck S."/>
            <person name="Teshima H."/>
            <person name="Detter J.C."/>
            <person name="Han C."/>
            <person name="Tapia R."/>
            <person name="Land M."/>
            <person name="Hauser L."/>
            <person name="Kyrpides N."/>
            <person name="Ivanova N."/>
            <person name="Ovchinnikova G."/>
            <person name="Pagani I."/>
            <person name="Rawat S.R."/>
            <person name="Mannisto M."/>
            <person name="Haggblom M.M."/>
            <person name="Woyke T."/>
        </authorList>
    </citation>
    <scope>NUCLEOTIDE SEQUENCE [LARGE SCALE GENOMIC DNA]</scope>
    <source>
        <strain evidence="3">MP5ACTX9</strain>
    </source>
</reference>
<dbReference type="GO" id="GO:0016788">
    <property type="term" value="F:hydrolase activity, acting on ester bonds"/>
    <property type="evidence" value="ECO:0007669"/>
    <property type="project" value="UniProtKB-ARBA"/>
</dbReference>
<evidence type="ECO:0000313" key="2">
    <source>
        <dbReference type="EMBL" id="ADW67557.1"/>
    </source>
</evidence>
<proteinExistence type="predicted"/>
<evidence type="ECO:0000313" key="3">
    <source>
        <dbReference type="Proteomes" id="UP000000343"/>
    </source>
</evidence>
<sequence>MAQPDGIDLASLSLDDVLMKRKALKRRLSARQNLRPLRLAVLGGSTTNETVELLELWLLEAGFLPFIHQSEYGRFYVDAVHDTDALVEFKPDIVYVHTSAINIERFAPVGCSEREFDEQVQAELGRFREIWKSLEEKLGCLVIQNNFEFPPYAILGNLDAVVSGGHVRFITALNVEFAKAAAANPKLLLQDICCISARLGLDRWFDPERWFSYKIVTSPEGSSALAVSLAAIVRASYGQTRKVLVLDLDNTLWGGVIGDDGVDKIQIGKETPIAEAYTAFQEYCLSLRNRGILLAVCSKNTDEIARQGFEHPDSILKLEHISCFKANWDPKHENIAAIAKELNLGTDSFVFVDDNPAERAIVEAQVQGIAVPNVGSEVSKYAAIIEAGRYFEQISLSREDVERAALYQENTQRAVFETKFSDYGEYLDSLEMSAEIGAFRSVYLDRITQLTNKTNQFNLTTRRYTLAEIEAVLSDPDAIGIYGRLSDRFGDNGLISIVLGHRAGNVLEIDLWLMSCRVLKRDMEVAMLDALVEKARGIGIEKLHGHYIPSKKNAMVEGHYAALGFDLVSRDEAGAALYSLQIAVYVSRNTHIKVVEPVQ</sequence>
<organism evidence="3">
    <name type="scientific">Granulicella tundricola (strain ATCC BAA-1859 / DSM 23138 / MP5ACTX9)</name>
    <dbReference type="NCBI Taxonomy" id="1198114"/>
    <lineage>
        <taxon>Bacteria</taxon>
        <taxon>Pseudomonadati</taxon>
        <taxon>Acidobacteriota</taxon>
        <taxon>Terriglobia</taxon>
        <taxon>Terriglobales</taxon>
        <taxon>Acidobacteriaceae</taxon>
        <taxon>Granulicella</taxon>
    </lineage>
</organism>
<dbReference type="AlphaFoldDB" id="E8WY18"/>
<dbReference type="Pfam" id="PF21211">
    <property type="entry name" value="FkbH_N"/>
    <property type="match status" value="1"/>
</dbReference>
<protein>
    <submittedName>
        <fullName evidence="2">FkbH like protein</fullName>
    </submittedName>
</protein>
<dbReference type="STRING" id="1198114.AciX9_0485"/>
<dbReference type="EMBL" id="CP002480">
    <property type="protein sequence ID" value="ADW67557.1"/>
    <property type="molecule type" value="Genomic_DNA"/>
</dbReference>
<accession>E8WY18</accession>
<dbReference type="KEGG" id="acm:AciX9_0485"/>
<dbReference type="SUPFAM" id="SSF56784">
    <property type="entry name" value="HAD-like"/>
    <property type="match status" value="1"/>
</dbReference>
<dbReference type="OrthoDB" id="323926at2"/>
<evidence type="ECO:0000259" key="1">
    <source>
        <dbReference type="Pfam" id="PF21211"/>
    </source>
</evidence>
<dbReference type="NCBIfam" id="TIGR01681">
    <property type="entry name" value="HAD-SF-IIIC"/>
    <property type="match status" value="1"/>
</dbReference>
<dbReference type="RefSeq" id="WP_013578885.1">
    <property type="nucleotide sequence ID" value="NC_015064.1"/>
</dbReference>
<dbReference type="HOGENOM" id="CLU_018095_1_1_0"/>
<dbReference type="InterPro" id="IPR049369">
    <property type="entry name" value="BF1531-like_N"/>
</dbReference>